<name>A0A8C4R8M3_EPTBU</name>
<dbReference type="GeneTree" id="ENSGT00390000014722"/>
<comment type="similarity">
    <text evidence="1">Belongs to the UPF0415 family.</text>
</comment>
<dbReference type="AlphaFoldDB" id="A0A8C4R8M3"/>
<dbReference type="Pfam" id="PF18474">
    <property type="entry name" value="DUF5614"/>
    <property type="match status" value="1"/>
</dbReference>
<evidence type="ECO:0000313" key="5">
    <source>
        <dbReference type="Proteomes" id="UP000694388"/>
    </source>
</evidence>
<evidence type="ECO:0000256" key="1">
    <source>
        <dbReference type="ARBA" id="ARBA00006588"/>
    </source>
</evidence>
<dbReference type="PANTHER" id="PTHR13379">
    <property type="entry name" value="UNCHARACTERIZED DUF1308"/>
    <property type="match status" value="1"/>
</dbReference>
<dbReference type="Pfam" id="PF07000">
    <property type="entry name" value="DUF1308"/>
    <property type="match status" value="1"/>
</dbReference>
<feature type="domain" description="DUF5614" evidence="3">
    <location>
        <begin position="103"/>
        <end position="268"/>
    </location>
</feature>
<organism evidence="4 5">
    <name type="scientific">Eptatretus burgeri</name>
    <name type="common">Inshore hagfish</name>
    <dbReference type="NCBI Taxonomy" id="7764"/>
    <lineage>
        <taxon>Eukaryota</taxon>
        <taxon>Metazoa</taxon>
        <taxon>Chordata</taxon>
        <taxon>Craniata</taxon>
        <taxon>Vertebrata</taxon>
        <taxon>Cyclostomata</taxon>
        <taxon>Myxini</taxon>
        <taxon>Myxiniformes</taxon>
        <taxon>Myxinidae</taxon>
        <taxon>Eptatretinae</taxon>
        <taxon>Eptatretus</taxon>
    </lineage>
</organism>
<evidence type="ECO:0000313" key="4">
    <source>
        <dbReference type="Ensembl" id="ENSEBUP00000025956.1"/>
    </source>
</evidence>
<keyword evidence="5" id="KW-1185">Reference proteome</keyword>
<reference evidence="4" key="1">
    <citation type="submission" date="2025-08" db="UniProtKB">
        <authorList>
            <consortium name="Ensembl"/>
        </authorList>
    </citation>
    <scope>IDENTIFICATION</scope>
</reference>
<accession>A0A8C4R8M3</accession>
<evidence type="ECO:0000259" key="3">
    <source>
        <dbReference type="Pfam" id="PF18474"/>
    </source>
</evidence>
<proteinExistence type="inferred from homology"/>
<feature type="domain" description="DUF1308" evidence="2">
    <location>
        <begin position="394"/>
        <end position="554"/>
    </location>
</feature>
<dbReference type="Ensembl" id="ENSEBUT00000026532.1">
    <property type="protein sequence ID" value="ENSEBUP00000025956.1"/>
    <property type="gene ID" value="ENSEBUG00000015999.1"/>
</dbReference>
<dbReference type="InterPro" id="IPR010733">
    <property type="entry name" value="DUF1308"/>
</dbReference>
<dbReference type="Proteomes" id="UP000694388">
    <property type="component" value="Unplaced"/>
</dbReference>
<protein>
    <submittedName>
        <fullName evidence="4">Chromosome 7 open reading frame 25</fullName>
    </submittedName>
</protein>
<evidence type="ECO:0000259" key="2">
    <source>
        <dbReference type="Pfam" id="PF07000"/>
    </source>
</evidence>
<reference evidence="4" key="2">
    <citation type="submission" date="2025-09" db="UniProtKB">
        <authorList>
            <consortium name="Ensembl"/>
        </authorList>
    </citation>
    <scope>IDENTIFICATION</scope>
</reference>
<sequence>MLAYGNHLSACLDDLRVKVPVQNNHASGKIRIGEECTVDLVSERVVDPCLDRTFSPVGVRQNSEAHRDVQSTEELISLLKSRLAEVPVLEQRLRLHNSGEHRQGQRGVVGVAKLSRKIMAEWRFLHRLKTKANFNPAQLKNSNLSYLGAVVTAAEVFDGVKAVLHPVHYSQGRSQEPHTLLVDVVAADGYCWVKVVARKAEGVHALVALGGGLPGRPSVLDQATEYLNAAVMNTVQYQVPRVVFYFHNGVSSFVAQRLVQMGVDVKCGAGVQLPPNVEVKLEEEDEVPLQSSCSQCHSALRDESAEDLGGSKGTCESYGRWEEEANAKMTAMIAKEVGNCMESCNEHCDTSRNIPQQGKVRQMVPSSVDCLSVTESVQSRLHTRPELEHPCSANLDVSTLITLVSTLSHSRCHFLFKEKVLTAQASEELHCPVLPSLLTFLRGRSLITCKSAAIAFASIVATLAGPSERLRARSLLLGYLTIVPDGPVQHSVLSKSGRINDRSLVIFGTGEHHRAITVTANAGFVRAASQKGVNFAVHVHRPRALTEAKEAFATALPQGPSKVCLEETWLFGDHEQSRFEKSKEDVENALRMKIDFL</sequence>
<dbReference type="OMA" id="WAGQGQF"/>
<dbReference type="InterPro" id="IPR041076">
    <property type="entry name" value="DUF5614"/>
</dbReference>
<dbReference type="PANTHER" id="PTHR13379:SF0">
    <property type="entry name" value="UPF0415 PROTEIN C7ORF25"/>
    <property type="match status" value="1"/>
</dbReference>